<proteinExistence type="predicted"/>
<accession>A0AAU6Q9C1</accession>
<geneLocation type="plasmid" evidence="1">
    <name>p2</name>
</geneLocation>
<organism evidence="1">
    <name type="scientific">Deinococcus sp. VB142</name>
    <dbReference type="NCBI Taxonomy" id="3112952"/>
    <lineage>
        <taxon>Bacteria</taxon>
        <taxon>Thermotogati</taxon>
        <taxon>Deinococcota</taxon>
        <taxon>Deinococci</taxon>
        <taxon>Deinococcales</taxon>
        <taxon>Deinococcaceae</taxon>
        <taxon>Deinococcus</taxon>
    </lineage>
</organism>
<dbReference type="InterPro" id="IPR036388">
    <property type="entry name" value="WH-like_DNA-bd_sf"/>
</dbReference>
<evidence type="ECO:0000313" key="1">
    <source>
        <dbReference type="EMBL" id="WYF46763.1"/>
    </source>
</evidence>
<name>A0AAU6Q9C1_9DEIO</name>
<dbReference type="RefSeq" id="WP_339098272.1">
    <property type="nucleotide sequence ID" value="NZ_CP149785.1"/>
</dbReference>
<dbReference type="EMBL" id="CP149785">
    <property type="protein sequence ID" value="WYF46763.1"/>
    <property type="molecule type" value="Genomic_DNA"/>
</dbReference>
<dbReference type="Gene3D" id="1.10.10.10">
    <property type="entry name" value="Winged helix-like DNA-binding domain superfamily/Winged helix DNA-binding domain"/>
    <property type="match status" value="1"/>
</dbReference>
<gene>
    <name evidence="1" type="ORF">WDJ50_18540</name>
</gene>
<keyword evidence="1" id="KW-0614">Plasmid</keyword>
<protein>
    <recommendedName>
        <fullName evidence="2">Transcriptional regulator</fullName>
    </recommendedName>
</protein>
<reference evidence="1" key="1">
    <citation type="submission" date="2024-03" db="EMBL/GenBank/DDBJ databases">
        <title>Deinococcus weizhi sp. nov., isolated from human skin.</title>
        <authorList>
            <person name="Wei Z."/>
            <person name="Tian F."/>
            <person name="Yang C."/>
            <person name="Xin L.T."/>
            <person name="Wen Z.J."/>
            <person name="Lan K.C."/>
            <person name="Yu L."/>
            <person name="Zhe W."/>
            <person name="Dan F.D."/>
            <person name="Jun W."/>
            <person name="Rui Z."/>
            <person name="Yong X.J."/>
            <person name="Ting Y."/>
            <person name="Wei X."/>
            <person name="Xu Z.G."/>
            <person name="Xin Z."/>
            <person name="Dong F.G."/>
            <person name="Ni X.M."/>
            <person name="Zheng M.G."/>
            <person name="Chun Y."/>
            <person name="Qian W.X."/>
        </authorList>
    </citation>
    <scope>NUCLEOTIDE SEQUENCE</scope>
    <source>
        <strain evidence="1">VB142</strain>
        <plasmid evidence="1">p2</plasmid>
    </source>
</reference>
<sequence>MIAVHPRTAKHLVLSRLAAAPAPLSVLLQRVRARQEAAGAPVKMSAELLRRHLKTLAKHGYAKEAEDDAFSLTPLGELTLIGLGEWQPRYRPLEASA</sequence>
<evidence type="ECO:0008006" key="2">
    <source>
        <dbReference type="Google" id="ProtNLM"/>
    </source>
</evidence>
<dbReference type="AlphaFoldDB" id="A0AAU6Q9C1"/>